<evidence type="ECO:0000256" key="5">
    <source>
        <dbReference type="ARBA" id="ARBA00023315"/>
    </source>
</evidence>
<dbReference type="Pfam" id="PF02388">
    <property type="entry name" value="FemAB"/>
    <property type="match status" value="2"/>
</dbReference>
<evidence type="ECO:0000256" key="2">
    <source>
        <dbReference type="ARBA" id="ARBA00022679"/>
    </source>
</evidence>
<dbReference type="GO" id="GO:0008360">
    <property type="term" value="P:regulation of cell shape"/>
    <property type="evidence" value="ECO:0007669"/>
    <property type="project" value="UniProtKB-KW"/>
</dbReference>
<gene>
    <name evidence="8" type="ORF">DXC81_02085</name>
</gene>
<dbReference type="GO" id="GO:0071555">
    <property type="term" value="P:cell wall organization"/>
    <property type="evidence" value="ECO:0007669"/>
    <property type="project" value="UniProtKB-KW"/>
</dbReference>
<dbReference type="AlphaFoldDB" id="A0A3E4QWQ0"/>
<evidence type="ECO:0000256" key="3">
    <source>
        <dbReference type="ARBA" id="ARBA00022960"/>
    </source>
</evidence>
<comment type="caution">
    <text evidence="8">The sequence shown here is derived from an EMBL/GenBank/DDBJ whole genome shotgun (WGS) entry which is preliminary data.</text>
</comment>
<keyword evidence="2 8" id="KW-0808">Transferase</keyword>
<dbReference type="Proteomes" id="UP000260943">
    <property type="component" value="Unassembled WGS sequence"/>
</dbReference>
<dbReference type="RefSeq" id="WP_117678962.1">
    <property type="nucleotide sequence ID" value="NZ_QSRJ01000002.1"/>
</dbReference>
<dbReference type="PROSITE" id="PS51191">
    <property type="entry name" value="FEMABX"/>
    <property type="match status" value="1"/>
</dbReference>
<dbReference type="InterPro" id="IPR000182">
    <property type="entry name" value="GNAT_dom"/>
</dbReference>
<dbReference type="GO" id="GO:0009252">
    <property type="term" value="P:peptidoglycan biosynthetic process"/>
    <property type="evidence" value="ECO:0007669"/>
    <property type="project" value="UniProtKB-KW"/>
</dbReference>
<accession>A0A3E4QWQ0</accession>
<feature type="domain" description="N-acetyltransferase" evidence="7">
    <location>
        <begin position="164"/>
        <end position="320"/>
    </location>
</feature>
<dbReference type="GO" id="GO:0016747">
    <property type="term" value="F:acyltransferase activity, transferring groups other than amino-acyl groups"/>
    <property type="evidence" value="ECO:0007669"/>
    <property type="project" value="InterPro"/>
</dbReference>
<dbReference type="EMBL" id="QSRJ01000002">
    <property type="protein sequence ID" value="RGL11605.1"/>
    <property type="molecule type" value="Genomic_DNA"/>
</dbReference>
<dbReference type="PANTHER" id="PTHR36174:SF1">
    <property type="entry name" value="LIPID II:GLYCINE GLYCYLTRANSFERASE"/>
    <property type="match status" value="1"/>
</dbReference>
<dbReference type="SUPFAM" id="SSF55729">
    <property type="entry name" value="Acyl-CoA N-acyltransferases (Nat)"/>
    <property type="match status" value="2"/>
</dbReference>
<keyword evidence="4" id="KW-0573">Peptidoglycan synthesis</keyword>
<evidence type="ECO:0000313" key="9">
    <source>
        <dbReference type="Proteomes" id="UP000260943"/>
    </source>
</evidence>
<dbReference type="PROSITE" id="PS51186">
    <property type="entry name" value="GNAT"/>
    <property type="match status" value="1"/>
</dbReference>
<keyword evidence="6" id="KW-0961">Cell wall biogenesis/degradation</keyword>
<dbReference type="GO" id="GO:0016755">
    <property type="term" value="F:aminoacyltransferase activity"/>
    <property type="evidence" value="ECO:0007669"/>
    <property type="project" value="InterPro"/>
</dbReference>
<reference evidence="8 9" key="1">
    <citation type="submission" date="2018-08" db="EMBL/GenBank/DDBJ databases">
        <title>A genome reference for cultivated species of the human gut microbiota.</title>
        <authorList>
            <person name="Zou Y."/>
            <person name="Xue W."/>
            <person name="Luo G."/>
        </authorList>
    </citation>
    <scope>NUCLEOTIDE SEQUENCE [LARGE SCALE GENOMIC DNA]</scope>
    <source>
        <strain evidence="8 9">TF08-14</strain>
    </source>
</reference>
<evidence type="ECO:0000256" key="6">
    <source>
        <dbReference type="ARBA" id="ARBA00023316"/>
    </source>
</evidence>
<dbReference type="InterPro" id="IPR050644">
    <property type="entry name" value="PG_Glycine_Bridge_Synth"/>
</dbReference>
<dbReference type="InterPro" id="IPR016181">
    <property type="entry name" value="Acyl_CoA_acyltransferase"/>
</dbReference>
<proteinExistence type="inferred from homology"/>
<evidence type="ECO:0000256" key="1">
    <source>
        <dbReference type="ARBA" id="ARBA00009943"/>
    </source>
</evidence>
<protein>
    <submittedName>
        <fullName evidence="8">Peptidoglycan bridge formation glycyltransferase FemA/FemB family protein</fullName>
    </submittedName>
</protein>
<organism evidence="8 9">
    <name type="scientific">Collinsella tanakaei</name>
    <dbReference type="NCBI Taxonomy" id="626935"/>
    <lineage>
        <taxon>Bacteria</taxon>
        <taxon>Bacillati</taxon>
        <taxon>Actinomycetota</taxon>
        <taxon>Coriobacteriia</taxon>
        <taxon>Coriobacteriales</taxon>
        <taxon>Coriobacteriaceae</taxon>
        <taxon>Collinsella</taxon>
    </lineage>
</organism>
<name>A0A3E4QWQ0_9ACTN</name>
<comment type="similarity">
    <text evidence="1">Belongs to the FemABX family.</text>
</comment>
<dbReference type="Gene3D" id="3.40.630.30">
    <property type="match status" value="2"/>
</dbReference>
<evidence type="ECO:0000256" key="4">
    <source>
        <dbReference type="ARBA" id="ARBA00022984"/>
    </source>
</evidence>
<sequence>MEYRLIDTQEAWDQVVRTHNGHPMQSWGWGSLKEQTGSWTAHHVVCEDAGTFVCAALVLVRKLPWPFKSICYSPRGPIVEDVADLPRAADLIAQWCREHVHAVSLKIDPGVSGVTLNDGWKQGSTILIANTAVIDTVPDEDAILKSFHSKKARQYIRKAGRMGVEVRRATREDLPAILDLYHKTAEEDNFFIHDDHYYQVAFDAMDDVNQVFVAECEGRLLAFLWNVTTPAAAFELWGGVNEEGKTKRANYLLKWTAILEAKQSGAVLYDLNGLLNDGISKFKMLFIEEPTQWIGTFDKPLSPLFSVWEGSLRLYRRLFK</sequence>
<keyword evidence="5" id="KW-0012">Acyltransferase</keyword>
<dbReference type="InterPro" id="IPR003447">
    <property type="entry name" value="FEMABX"/>
</dbReference>
<keyword evidence="3" id="KW-0133">Cell shape</keyword>
<evidence type="ECO:0000259" key="7">
    <source>
        <dbReference type="PROSITE" id="PS51186"/>
    </source>
</evidence>
<dbReference type="PANTHER" id="PTHR36174">
    <property type="entry name" value="LIPID II:GLYCINE GLYCYLTRANSFERASE"/>
    <property type="match status" value="1"/>
</dbReference>
<evidence type="ECO:0000313" key="8">
    <source>
        <dbReference type="EMBL" id="RGL11605.1"/>
    </source>
</evidence>